<dbReference type="EMBL" id="BMZS01000005">
    <property type="protein sequence ID" value="GHD50968.1"/>
    <property type="molecule type" value="Genomic_DNA"/>
</dbReference>
<reference evidence="1" key="2">
    <citation type="submission" date="2020-09" db="EMBL/GenBank/DDBJ databases">
        <authorList>
            <person name="Sun Q."/>
            <person name="Kim S."/>
        </authorList>
    </citation>
    <scope>NUCLEOTIDE SEQUENCE</scope>
    <source>
        <strain evidence="1">KCTC 42651</strain>
    </source>
</reference>
<evidence type="ECO:0000313" key="2">
    <source>
        <dbReference type="Proteomes" id="UP000630353"/>
    </source>
</evidence>
<protein>
    <submittedName>
        <fullName evidence="1">Uncharacterized protein</fullName>
    </submittedName>
</protein>
<reference evidence="1" key="1">
    <citation type="journal article" date="2014" name="Int. J. Syst. Evol. Microbiol.">
        <title>Complete genome sequence of Corynebacterium casei LMG S-19264T (=DSM 44701T), isolated from a smear-ripened cheese.</title>
        <authorList>
            <consortium name="US DOE Joint Genome Institute (JGI-PGF)"/>
            <person name="Walter F."/>
            <person name="Albersmeier A."/>
            <person name="Kalinowski J."/>
            <person name="Ruckert C."/>
        </authorList>
    </citation>
    <scope>NUCLEOTIDE SEQUENCE</scope>
    <source>
        <strain evidence="1">KCTC 42651</strain>
    </source>
</reference>
<evidence type="ECO:0000313" key="1">
    <source>
        <dbReference type="EMBL" id="GHD50968.1"/>
    </source>
</evidence>
<keyword evidence="2" id="KW-1185">Reference proteome</keyword>
<name>A0A918XRW7_9PROT</name>
<accession>A0A918XRW7</accession>
<comment type="caution">
    <text evidence="1">The sequence shown here is derived from an EMBL/GenBank/DDBJ whole genome shotgun (WGS) entry which is preliminary data.</text>
</comment>
<dbReference type="Proteomes" id="UP000630353">
    <property type="component" value="Unassembled WGS sequence"/>
</dbReference>
<sequence length="139" mass="13953">MARDPSTGGSPGADSAGAVNDTVADAVGLSAGLLRGGSALTARQAAHMVAAQAAALTIQDAAAHLRNVQAISAAARAAVLERIARDPGSAGSLAPLVEAAEAALRDAEAHVDRTGLTARRLLDRFDPGNPEPDEVQNDE</sequence>
<proteinExistence type="predicted"/>
<dbReference type="AlphaFoldDB" id="A0A918XRW7"/>
<organism evidence="1 2">
    <name type="scientific">Thalassobaculum fulvum</name>
    <dbReference type="NCBI Taxonomy" id="1633335"/>
    <lineage>
        <taxon>Bacteria</taxon>
        <taxon>Pseudomonadati</taxon>
        <taxon>Pseudomonadota</taxon>
        <taxon>Alphaproteobacteria</taxon>
        <taxon>Rhodospirillales</taxon>
        <taxon>Thalassobaculaceae</taxon>
        <taxon>Thalassobaculum</taxon>
    </lineage>
</organism>
<gene>
    <name evidence="1" type="ORF">GCM10017083_24860</name>
</gene>
<dbReference type="RefSeq" id="WP_189989939.1">
    <property type="nucleotide sequence ID" value="NZ_BMZS01000005.1"/>
</dbReference>